<feature type="region of interest" description="Disordered" evidence="1">
    <location>
        <begin position="90"/>
        <end position="110"/>
    </location>
</feature>
<evidence type="ECO:0000313" key="2">
    <source>
        <dbReference type="EMBL" id="MFD2262480.1"/>
    </source>
</evidence>
<organism evidence="2 3">
    <name type="scientific">Lacibacterium aquatile</name>
    <dbReference type="NCBI Taxonomy" id="1168082"/>
    <lineage>
        <taxon>Bacteria</taxon>
        <taxon>Pseudomonadati</taxon>
        <taxon>Pseudomonadota</taxon>
        <taxon>Alphaproteobacteria</taxon>
        <taxon>Rhodospirillales</taxon>
        <taxon>Rhodospirillaceae</taxon>
    </lineage>
</organism>
<comment type="caution">
    <text evidence="2">The sequence shown here is derived from an EMBL/GenBank/DDBJ whole genome shotgun (WGS) entry which is preliminary data.</text>
</comment>
<keyword evidence="3" id="KW-1185">Reference proteome</keyword>
<evidence type="ECO:0000313" key="3">
    <source>
        <dbReference type="Proteomes" id="UP001597295"/>
    </source>
</evidence>
<reference evidence="3" key="1">
    <citation type="journal article" date="2019" name="Int. J. Syst. Evol. Microbiol.">
        <title>The Global Catalogue of Microorganisms (GCM) 10K type strain sequencing project: providing services to taxonomists for standard genome sequencing and annotation.</title>
        <authorList>
            <consortium name="The Broad Institute Genomics Platform"/>
            <consortium name="The Broad Institute Genome Sequencing Center for Infectious Disease"/>
            <person name="Wu L."/>
            <person name="Ma J."/>
        </authorList>
    </citation>
    <scope>NUCLEOTIDE SEQUENCE [LARGE SCALE GENOMIC DNA]</scope>
    <source>
        <strain evidence="3">CGMCC 1.19062</strain>
    </source>
</reference>
<proteinExistence type="predicted"/>
<dbReference type="Proteomes" id="UP001597295">
    <property type="component" value="Unassembled WGS sequence"/>
</dbReference>
<evidence type="ECO:0000256" key="1">
    <source>
        <dbReference type="SAM" id="MobiDB-lite"/>
    </source>
</evidence>
<sequence>MPAAALALIPRVAEGIRAAGLDLLVIAAPKDDLDPAAERLLKGRRVDLIVSLDVGADAGPLTQASDEVEGAESDGPFDGRLIKTILKRAKQSDDQGPINVRVSGGQNQQL</sequence>
<gene>
    <name evidence="2" type="ORF">ACFSM5_06235</name>
</gene>
<protein>
    <submittedName>
        <fullName evidence="2">Uncharacterized protein</fullName>
    </submittedName>
</protein>
<accession>A0ABW5DT69</accession>
<name>A0ABW5DT69_9PROT</name>
<dbReference type="RefSeq" id="WP_379875597.1">
    <property type="nucleotide sequence ID" value="NZ_JBHUIP010000004.1"/>
</dbReference>
<dbReference type="EMBL" id="JBHUIP010000004">
    <property type="protein sequence ID" value="MFD2262480.1"/>
    <property type="molecule type" value="Genomic_DNA"/>
</dbReference>